<dbReference type="RefSeq" id="WP_012937973.1">
    <property type="nucleotide sequence ID" value="NC_013740.1"/>
</dbReference>
<feature type="domain" description="Endonuclease GajA/Old nuclease/RecF-like AAA" evidence="1">
    <location>
        <begin position="222"/>
        <end position="294"/>
    </location>
</feature>
<dbReference type="OrthoDB" id="9801813at2"/>
<dbReference type="Gene3D" id="3.40.50.300">
    <property type="entry name" value="P-loop containing nucleotide triphosphate hydrolases"/>
    <property type="match status" value="1"/>
</dbReference>
<dbReference type="InterPro" id="IPR034139">
    <property type="entry name" value="TOPRIM_OLD"/>
</dbReference>
<dbReference type="PANTHER" id="PTHR43581">
    <property type="entry name" value="ATP/GTP PHOSPHATASE"/>
    <property type="match status" value="1"/>
</dbReference>
<organism evidence="3 4">
    <name type="scientific">Acidaminococcus fermentans (strain ATCC 25085 / DSM 20731 / CCUG 9996 / CIP 106432 / VR4)</name>
    <dbReference type="NCBI Taxonomy" id="591001"/>
    <lineage>
        <taxon>Bacteria</taxon>
        <taxon>Bacillati</taxon>
        <taxon>Bacillota</taxon>
        <taxon>Negativicutes</taxon>
        <taxon>Acidaminococcales</taxon>
        <taxon>Acidaminococcaceae</taxon>
        <taxon>Acidaminococcus</taxon>
    </lineage>
</organism>
<name>D2RIT1_ACIFV</name>
<feature type="domain" description="OLD protein-like TOPRIM" evidence="2">
    <location>
        <begin position="345"/>
        <end position="411"/>
    </location>
</feature>
<reference evidence="3 4" key="1">
    <citation type="journal article" date="2010" name="Stand. Genomic Sci.">
        <title>Complete genome sequence of Acidaminococcus fermentans type strain (VR4).</title>
        <authorList>
            <person name="Chang Y.J."/>
            <person name="Pukall R."/>
            <person name="Saunders E."/>
            <person name="Lapidus A."/>
            <person name="Copeland A."/>
            <person name="Nolan M."/>
            <person name="Glavina Del Rio T."/>
            <person name="Lucas S."/>
            <person name="Chen F."/>
            <person name="Tice H."/>
            <person name="Cheng J.F."/>
            <person name="Han C."/>
            <person name="Detter J.C."/>
            <person name="Bruce D."/>
            <person name="Goodwin L."/>
            <person name="Pitluck S."/>
            <person name="Mikhailova N."/>
            <person name="Liolios K."/>
            <person name="Pati A."/>
            <person name="Ivanova N."/>
            <person name="Mavromatis K."/>
            <person name="Chen A."/>
            <person name="Palaniappan K."/>
            <person name="Land M."/>
            <person name="Hauser L."/>
            <person name="Jeffries C.D."/>
            <person name="Brettin T."/>
            <person name="Rohde M."/>
            <person name="Goker M."/>
            <person name="Bristow J."/>
            <person name="Eisen J.A."/>
            <person name="Markowitz V."/>
            <person name="Hugenholtz P."/>
            <person name="Kyrpides N.C."/>
            <person name="Klenk H.P."/>
        </authorList>
    </citation>
    <scope>NUCLEOTIDE SEQUENCE [LARGE SCALE GENOMIC DNA]</scope>
    <source>
        <strain evidence="4">ATCC 25085 / DSM 20731 / CCUG 9996 / CIP 106432 / VR4</strain>
    </source>
</reference>
<gene>
    <name evidence="3" type="ordered locus">Acfer_0587</name>
</gene>
<dbReference type="HOGENOM" id="CLU_035695_0_0_9"/>
<dbReference type="PANTHER" id="PTHR43581:SF2">
    <property type="entry name" value="EXCINUCLEASE ATPASE SUBUNIT"/>
    <property type="match status" value="1"/>
</dbReference>
<dbReference type="Pfam" id="PF20469">
    <property type="entry name" value="OLD-like_TOPRIM"/>
    <property type="match status" value="1"/>
</dbReference>
<dbReference type="GeneID" id="78334340"/>
<dbReference type="InterPro" id="IPR027417">
    <property type="entry name" value="P-loop_NTPase"/>
</dbReference>
<dbReference type="eggNOG" id="COG3593">
    <property type="taxonomic scope" value="Bacteria"/>
</dbReference>
<dbReference type="Pfam" id="PF13175">
    <property type="entry name" value="AAA_15"/>
    <property type="match status" value="1"/>
</dbReference>
<dbReference type="GO" id="GO:0005524">
    <property type="term" value="F:ATP binding"/>
    <property type="evidence" value="ECO:0007669"/>
    <property type="project" value="InterPro"/>
</dbReference>
<dbReference type="InterPro" id="IPR041685">
    <property type="entry name" value="AAA_GajA/Old/RecF-like"/>
</dbReference>
<proteinExistence type="predicted"/>
<dbReference type="InterPro" id="IPR051396">
    <property type="entry name" value="Bact_Antivir_Def_Nuclease"/>
</dbReference>
<protein>
    <submittedName>
        <fullName evidence="3">Uncharacterized protein</fullName>
    </submittedName>
</protein>
<sequence>MEWKINPNDTEPGIYVSEIEFNDGSKVEDIGTDDIIVFVGANNVGKSQTLKDIYYGLGDENVSILKNLHALVKGCPQDVINLVKDKGTCFQQTNNNIFYILGKGFSITNIPYYMEGGCRQHEVLRDLFVCNIDTEKRLSVCRPADLIRRDAIRAHPIHYLAFEPSIRKKFSEYFKRAFHKSIEPNVLFGSQIPLMVTDGKIHLAAEDYNDETERVEAYGVELNKYPQAHEQGDGIKGFIGILLYLILDFYRVYLIDEPEAFLHPPQARIMGQLIGELSAGKKQIFISTHSEQLIQGLLDTASERVKIVRITRNQNINHASVLNAEDIERVWRDPILRYSNILEGLFYKNVILCESDSDCRFYSIMNDHLQKEQGRYADTFFTYSGGKQRIPVILNALSSLGVETKVITDFDVLNNKIIFEKICKACHIDWDSIQKDYQVFYDAVNRKSKLSMKPKKEILTEIEQITKKGEGNDYYTENDVRKIKEMLKGKSYWSILKESGENAIPAGEPSQAFNKINQVAREHNLFIVPVGELECFVKEISSHGPNWVNDVLEKYRNLNDSVYDKVRAFLGLLNL</sequence>
<dbReference type="CDD" id="cd00267">
    <property type="entry name" value="ABC_ATPase"/>
    <property type="match status" value="1"/>
</dbReference>
<dbReference type="Proteomes" id="UP000001902">
    <property type="component" value="Chromosome"/>
</dbReference>
<evidence type="ECO:0000259" key="1">
    <source>
        <dbReference type="Pfam" id="PF13175"/>
    </source>
</evidence>
<evidence type="ECO:0000259" key="2">
    <source>
        <dbReference type="Pfam" id="PF20469"/>
    </source>
</evidence>
<dbReference type="STRING" id="591001.Acfer_0587"/>
<dbReference type="GO" id="GO:0016887">
    <property type="term" value="F:ATP hydrolysis activity"/>
    <property type="evidence" value="ECO:0007669"/>
    <property type="project" value="InterPro"/>
</dbReference>
<dbReference type="KEGG" id="afn:Acfer_0587"/>
<evidence type="ECO:0000313" key="3">
    <source>
        <dbReference type="EMBL" id="ADB46983.1"/>
    </source>
</evidence>
<dbReference type="AlphaFoldDB" id="D2RIT1"/>
<keyword evidence="4" id="KW-1185">Reference proteome</keyword>
<dbReference type="SUPFAM" id="SSF52540">
    <property type="entry name" value="P-loop containing nucleoside triphosphate hydrolases"/>
    <property type="match status" value="1"/>
</dbReference>
<evidence type="ECO:0000313" key="4">
    <source>
        <dbReference type="Proteomes" id="UP000001902"/>
    </source>
</evidence>
<accession>D2RIT1</accession>
<dbReference type="EMBL" id="CP001859">
    <property type="protein sequence ID" value="ADB46983.1"/>
    <property type="molecule type" value="Genomic_DNA"/>
</dbReference>